<keyword evidence="5" id="KW-0472">Membrane</keyword>
<dbReference type="Proteomes" id="UP001564626">
    <property type="component" value="Unassembled WGS sequence"/>
</dbReference>
<proteinExistence type="inferred from homology"/>
<evidence type="ECO:0000256" key="3">
    <source>
        <dbReference type="ARBA" id="ARBA00022723"/>
    </source>
</evidence>
<dbReference type="RefSeq" id="WP_369775567.1">
    <property type="nucleotide sequence ID" value="NZ_JBGEHV010000069.1"/>
</dbReference>
<comment type="caution">
    <text evidence="6">The sequence shown here is derived from an EMBL/GenBank/DDBJ whole genome shotgun (WGS) entry which is preliminary data.</text>
</comment>
<dbReference type="InterPro" id="IPR050529">
    <property type="entry name" value="CYP450_sterol_14alpha_dmase"/>
</dbReference>
<dbReference type="PANTHER" id="PTHR24304">
    <property type="entry name" value="CYTOCHROME P450 FAMILY 7"/>
    <property type="match status" value="1"/>
</dbReference>
<accession>A0ABV4CR36</accession>
<gene>
    <name evidence="6" type="ORF">AB8O55_26095</name>
</gene>
<reference evidence="6 7" key="1">
    <citation type="submission" date="2024-08" db="EMBL/GenBank/DDBJ databases">
        <title>Genome mining of Saccharopolyspora cebuensis PGLac3 from Nigerian medicinal plant.</title>
        <authorList>
            <person name="Ezeobiora C.E."/>
            <person name="Igbokwe N.H."/>
            <person name="Amin D.H."/>
            <person name="Mendie U.E."/>
        </authorList>
    </citation>
    <scope>NUCLEOTIDE SEQUENCE [LARGE SCALE GENOMIC DNA]</scope>
    <source>
        <strain evidence="6 7">PGLac3</strain>
    </source>
</reference>
<dbReference type="InterPro" id="IPR036396">
    <property type="entry name" value="Cyt_P450_sf"/>
</dbReference>
<protein>
    <submittedName>
        <fullName evidence="6">Cytochrome P450</fullName>
    </submittedName>
</protein>
<comment type="similarity">
    <text evidence="1">Belongs to the cytochrome P450 family.</text>
</comment>
<sequence length="439" mass="49862">MRPEDRSTRSAVTLPPMLRSTGLMGNMADFLNDPVQMFRTGYEQHGPVFGIRLAHMKGCVVVGADRQQRFYDEIDRRLSVAKLYKFVIPMFGSVALAQPDVERRIAQVRLLHRAFAENRMKAHLAVMTQEADLAMGELGERGGADLWELCERFAIRVSASALLGPEVRQDIDRLVPMLDDLARGMEFVLPPWLPLPRFIRRDSARRRLRTWIQPMLDERRAHPRDPRDFLQVLVDGDREDRNGGADLVGITLLTLFTGYITTAASMAWLISDVLDQPKLHERLQHEVRRDPSTAARSSLVANTILESIRKNPVMSHYARIVEEPIVVDDYTVPKGWQLIVVPSLAHQEATHFPNPEAFDPDRFHTAGGLDRPPVFLGFSAGQYRCPGRVFGLAELACLLVEMLRRFEVRYHRTGRSPSMDRGVIRPPDRALLVEPVPRT</sequence>
<evidence type="ECO:0000313" key="6">
    <source>
        <dbReference type="EMBL" id="MEY8042893.1"/>
    </source>
</evidence>
<dbReference type="PRINTS" id="PR00465">
    <property type="entry name" value="EP450IV"/>
</dbReference>
<dbReference type="PANTHER" id="PTHR24304:SF2">
    <property type="entry name" value="24-HYDROXYCHOLESTEROL 7-ALPHA-HYDROXYLASE"/>
    <property type="match status" value="1"/>
</dbReference>
<evidence type="ECO:0000256" key="4">
    <source>
        <dbReference type="ARBA" id="ARBA00023004"/>
    </source>
</evidence>
<evidence type="ECO:0000256" key="1">
    <source>
        <dbReference type="ARBA" id="ARBA00010617"/>
    </source>
</evidence>
<feature type="transmembrane region" description="Helical" evidence="5">
    <location>
        <begin position="247"/>
        <end position="270"/>
    </location>
</feature>
<keyword evidence="5" id="KW-1133">Transmembrane helix</keyword>
<dbReference type="Gene3D" id="1.10.630.10">
    <property type="entry name" value="Cytochrome P450"/>
    <property type="match status" value="1"/>
</dbReference>
<name>A0ABV4CR36_9PSEU</name>
<evidence type="ECO:0000256" key="5">
    <source>
        <dbReference type="SAM" id="Phobius"/>
    </source>
</evidence>
<keyword evidence="4" id="KW-0408">Iron</keyword>
<keyword evidence="7" id="KW-1185">Reference proteome</keyword>
<dbReference type="InterPro" id="IPR001128">
    <property type="entry name" value="Cyt_P450"/>
</dbReference>
<dbReference type="InterPro" id="IPR002403">
    <property type="entry name" value="Cyt_P450_E_grp-IV"/>
</dbReference>
<evidence type="ECO:0000256" key="2">
    <source>
        <dbReference type="ARBA" id="ARBA00022617"/>
    </source>
</evidence>
<keyword evidence="3" id="KW-0479">Metal-binding</keyword>
<dbReference type="EMBL" id="JBGEHV010000069">
    <property type="protein sequence ID" value="MEY8042893.1"/>
    <property type="molecule type" value="Genomic_DNA"/>
</dbReference>
<keyword evidence="5" id="KW-0812">Transmembrane</keyword>
<dbReference type="SUPFAM" id="SSF48264">
    <property type="entry name" value="Cytochrome P450"/>
    <property type="match status" value="1"/>
</dbReference>
<keyword evidence="2" id="KW-0349">Heme</keyword>
<organism evidence="6 7">
    <name type="scientific">Saccharopolyspora cebuensis</name>
    <dbReference type="NCBI Taxonomy" id="418759"/>
    <lineage>
        <taxon>Bacteria</taxon>
        <taxon>Bacillati</taxon>
        <taxon>Actinomycetota</taxon>
        <taxon>Actinomycetes</taxon>
        <taxon>Pseudonocardiales</taxon>
        <taxon>Pseudonocardiaceae</taxon>
        <taxon>Saccharopolyspora</taxon>
    </lineage>
</organism>
<evidence type="ECO:0000313" key="7">
    <source>
        <dbReference type="Proteomes" id="UP001564626"/>
    </source>
</evidence>
<dbReference type="Pfam" id="PF00067">
    <property type="entry name" value="p450"/>
    <property type="match status" value="1"/>
</dbReference>